<evidence type="ECO:0000259" key="8">
    <source>
        <dbReference type="Pfam" id="PF00931"/>
    </source>
</evidence>
<dbReference type="Pfam" id="PF18052">
    <property type="entry name" value="Rx_N"/>
    <property type="match status" value="1"/>
</dbReference>
<keyword evidence="2" id="KW-0433">Leucine-rich repeat</keyword>
<dbReference type="InterPro" id="IPR041118">
    <property type="entry name" value="Rx_N"/>
</dbReference>
<dbReference type="InterPro" id="IPR042197">
    <property type="entry name" value="Apaf_helical"/>
</dbReference>
<feature type="domain" description="NB-ARC" evidence="8">
    <location>
        <begin position="313"/>
        <end position="494"/>
    </location>
</feature>
<sequence length="1099" mass="124814">MGELRRCVEEVSVAQDGDATTTPDDDEVGGEMRRHARRLAAVRRRRPSTAVRLERQRDSAITATSRGCRRSSGSVGLGERNAVQLGERLELGPQPPPPHVAARFGAAASPVFRKELGIVGVEARGEGTTEPDAVAHKDSKMVGATASTLMGVMNPLLGKLSTLLEEEYGKLKGLHSGIASLRDELRSMEAALEDLSQLEEPSQQVKEWMHQLRELSYDIEDCIDVFVQHLGQDDAHDGLISKIIGWIRTMKVCHHTAGQIGKLKEHAVEISDRRKRLKLDIVPSSSAYVPIDPRLSAFFEEAGRIIGIDVPRDELIEWVTSDTNKRRVISIVGSGGIGKTTLANQVYQKVRSRFSWTVFVSVSRSPNIIRILSDILSNIIKTNNTTSDDQKQLMQRIKEYLNRKSLEYHELVNMTREFLENKSYFVLIDDVWSKQAWKDIQCAFPSNNNASRIMMTTRIQDVAKSCSFPHESHVYSMKHLGVDDSKRLFLKRIFGHENACPLELKEVTSDILKKCGGLPLAIVNIASLLATKPATKQEWERVKNSIFCVLERDHEMEVVKRILFLSYYDLPDYLKVCLLDLSRYPEDFLIKCEHMIWRWIAEGFISGKQGQNLEEVGERYFNELINRNMVQLVQMDYSGKAINCRIHDIMLDLLICLSTEENFVTIVNSQTITSSTDKIRRLSLQGNCEENSVWLNTSDFSHVRSLSAFGDCKQIPMLSSLQILRVLDLEGCNHLNEDNVRIEDIGSLHQLRYLCIHSFTKVPRQIGKLQLLQTLDLTNSKVTELPASIVQLRQLVSLELGFQARLPDGISNMRALQYLRCFNCSKNSINVVLELGNIIKLKRLVIHWDHDITGEDEERYKKPLVSSLCKLGQSNLQILNITRLYLYCTVDFLIESWYPPPQHLRHFEMNGMAHFHRIPRRISSFSTLIYLDIRLEQLEEEDMQPLKDLPVLVNLYLEVRESNQETLIISHGGFQCLKDFSLLYAEDKKGGPGMIFEGGVMPKLQRLNIRYHAHITVPERGCGSDFSIHQLTSLKLFLVDIYCAGATAREVEVAEVAIRNHANLHPNHPSLEVRKFLKEHMATNEDNDATEQLEGTSTS</sequence>
<dbReference type="GO" id="GO:0043531">
    <property type="term" value="F:ADP binding"/>
    <property type="evidence" value="ECO:0007669"/>
    <property type="project" value="InterPro"/>
</dbReference>
<evidence type="ECO:0000256" key="4">
    <source>
        <dbReference type="ARBA" id="ARBA00022741"/>
    </source>
</evidence>
<feature type="domain" description="Disease resistance N-terminal" evidence="9">
    <location>
        <begin position="152"/>
        <end position="237"/>
    </location>
</feature>
<dbReference type="InterPro" id="IPR058922">
    <property type="entry name" value="WHD_DRP"/>
</dbReference>
<dbReference type="Proteomes" id="UP000007752">
    <property type="component" value="Chromosome 8"/>
</dbReference>
<dbReference type="Gene3D" id="3.80.10.10">
    <property type="entry name" value="Ribonuclease Inhibitor"/>
    <property type="match status" value="1"/>
</dbReference>
<evidence type="ECO:0000256" key="1">
    <source>
        <dbReference type="ARBA" id="ARBA00008894"/>
    </source>
</evidence>
<dbReference type="InterPro" id="IPR044974">
    <property type="entry name" value="Disease_R_plants"/>
</dbReference>
<dbReference type="FunFam" id="3.40.50.300:FF:001091">
    <property type="entry name" value="Probable disease resistance protein At1g61300"/>
    <property type="match status" value="1"/>
</dbReference>
<reference evidence="12" key="2">
    <citation type="submission" date="2008-12" db="EMBL/GenBank/DDBJ databases">
        <title>Improved gene annotation of the rice (Oryza sativa) genomes.</title>
        <authorList>
            <person name="Wang J."/>
            <person name="Li R."/>
            <person name="Fan W."/>
            <person name="Huang Q."/>
            <person name="Zhang J."/>
            <person name="Zhou Y."/>
            <person name="Hu Y."/>
            <person name="Zi S."/>
            <person name="Li J."/>
            <person name="Ni P."/>
            <person name="Zheng H."/>
            <person name="Zhang Y."/>
            <person name="Zhao M."/>
            <person name="Hao Q."/>
            <person name="McDermott J."/>
            <person name="Samudrala R."/>
            <person name="Kristiansen K."/>
            <person name="Wong G.K.-S."/>
        </authorList>
    </citation>
    <scope>NUCLEOTIDE SEQUENCE</scope>
</reference>
<dbReference type="PRINTS" id="PR00364">
    <property type="entry name" value="DISEASERSIST"/>
</dbReference>
<feature type="region of interest" description="Disordered" evidence="7">
    <location>
        <begin position="1"/>
        <end position="29"/>
    </location>
</feature>
<dbReference type="InterPro" id="IPR038005">
    <property type="entry name" value="RX-like_CC"/>
</dbReference>
<dbReference type="CDD" id="cd14798">
    <property type="entry name" value="RX-CC_like"/>
    <property type="match status" value="1"/>
</dbReference>
<dbReference type="Pfam" id="PF00931">
    <property type="entry name" value="NB-ARC"/>
    <property type="match status" value="1"/>
</dbReference>
<dbReference type="PANTHER" id="PTHR23155">
    <property type="entry name" value="DISEASE RESISTANCE PROTEIN RP"/>
    <property type="match status" value="1"/>
</dbReference>
<evidence type="ECO:0000313" key="12">
    <source>
        <dbReference type="EMBL" id="EEE68671.1"/>
    </source>
</evidence>
<evidence type="ECO:0000256" key="3">
    <source>
        <dbReference type="ARBA" id="ARBA00022737"/>
    </source>
</evidence>
<dbReference type="GO" id="GO:0009626">
    <property type="term" value="P:plant-type hypersensitive response"/>
    <property type="evidence" value="ECO:0007669"/>
    <property type="project" value="UniProtKB-ARBA"/>
</dbReference>
<evidence type="ECO:0000256" key="6">
    <source>
        <dbReference type="ARBA" id="ARBA00023054"/>
    </source>
</evidence>
<dbReference type="InterPro" id="IPR027417">
    <property type="entry name" value="P-loop_NTPase"/>
</dbReference>
<keyword evidence="5" id="KW-0611">Plant defense</keyword>
<dbReference type="AlphaFoldDB" id="B9G0V4"/>
<dbReference type="GO" id="GO:0042742">
    <property type="term" value="P:defense response to bacterium"/>
    <property type="evidence" value="ECO:0007669"/>
    <property type="project" value="UniProtKB-ARBA"/>
</dbReference>
<dbReference type="InterPro" id="IPR032675">
    <property type="entry name" value="LRR_dom_sf"/>
</dbReference>
<dbReference type="SUPFAM" id="SSF52058">
    <property type="entry name" value="L domain-like"/>
    <property type="match status" value="1"/>
</dbReference>
<keyword evidence="6" id="KW-0175">Coiled coil</keyword>
<protein>
    <submittedName>
        <fullName evidence="12">Uncharacterized protein</fullName>
    </submittedName>
</protein>
<name>B9G0V4_ORYSJ</name>
<evidence type="ECO:0000259" key="11">
    <source>
        <dbReference type="Pfam" id="PF23598"/>
    </source>
</evidence>
<dbReference type="Pfam" id="PF23598">
    <property type="entry name" value="LRR_14"/>
    <property type="match status" value="1"/>
</dbReference>
<dbReference type="SUPFAM" id="SSF52540">
    <property type="entry name" value="P-loop containing nucleoside triphosphate hydrolases"/>
    <property type="match status" value="1"/>
</dbReference>
<evidence type="ECO:0000256" key="5">
    <source>
        <dbReference type="ARBA" id="ARBA00022821"/>
    </source>
</evidence>
<dbReference type="EMBL" id="CM000145">
    <property type="protein sequence ID" value="EEE68671.1"/>
    <property type="molecule type" value="Genomic_DNA"/>
</dbReference>
<dbReference type="Gene3D" id="1.10.8.430">
    <property type="entry name" value="Helical domain of apoptotic protease-activating factors"/>
    <property type="match status" value="1"/>
</dbReference>
<organism evidence="12">
    <name type="scientific">Oryza sativa subsp. japonica</name>
    <name type="common">Rice</name>
    <dbReference type="NCBI Taxonomy" id="39947"/>
    <lineage>
        <taxon>Eukaryota</taxon>
        <taxon>Viridiplantae</taxon>
        <taxon>Streptophyta</taxon>
        <taxon>Embryophyta</taxon>
        <taxon>Tracheophyta</taxon>
        <taxon>Spermatophyta</taxon>
        <taxon>Magnoliopsida</taxon>
        <taxon>Liliopsida</taxon>
        <taxon>Poales</taxon>
        <taxon>Poaceae</taxon>
        <taxon>BOP clade</taxon>
        <taxon>Oryzoideae</taxon>
        <taxon>Oryzeae</taxon>
        <taxon>Oryzinae</taxon>
        <taxon>Oryza</taxon>
        <taxon>Oryza sativa</taxon>
    </lineage>
</organism>
<dbReference type="Gene3D" id="1.10.10.10">
    <property type="entry name" value="Winged helix-like DNA-binding domain superfamily/Winged helix DNA-binding domain"/>
    <property type="match status" value="1"/>
</dbReference>
<dbReference type="InterPro" id="IPR036388">
    <property type="entry name" value="WH-like_DNA-bd_sf"/>
</dbReference>
<dbReference type="Pfam" id="PF23559">
    <property type="entry name" value="WHD_DRP"/>
    <property type="match status" value="1"/>
</dbReference>
<gene>
    <name evidence="12" type="ORF">OsJ_27286</name>
</gene>
<feature type="domain" description="Disease resistance protein winged helix" evidence="10">
    <location>
        <begin position="584"/>
        <end position="653"/>
    </location>
</feature>
<evidence type="ECO:0000259" key="9">
    <source>
        <dbReference type="Pfam" id="PF18052"/>
    </source>
</evidence>
<evidence type="ECO:0000256" key="2">
    <source>
        <dbReference type="ARBA" id="ARBA00022614"/>
    </source>
</evidence>
<dbReference type="Gene3D" id="3.40.50.300">
    <property type="entry name" value="P-loop containing nucleotide triphosphate hydrolases"/>
    <property type="match status" value="1"/>
</dbReference>
<dbReference type="PANTHER" id="PTHR23155:SF1167">
    <property type="entry name" value="OS08G0412100 PROTEIN"/>
    <property type="match status" value="1"/>
</dbReference>
<dbReference type="Gene3D" id="1.20.5.4130">
    <property type="match status" value="1"/>
</dbReference>
<proteinExistence type="inferred from homology"/>
<dbReference type="InterPro" id="IPR002182">
    <property type="entry name" value="NB-ARC"/>
</dbReference>
<evidence type="ECO:0000259" key="10">
    <source>
        <dbReference type="Pfam" id="PF23559"/>
    </source>
</evidence>
<evidence type="ECO:0000256" key="7">
    <source>
        <dbReference type="SAM" id="MobiDB-lite"/>
    </source>
</evidence>
<dbReference type="FunFam" id="1.10.10.10:FF:000322">
    <property type="entry name" value="Probable disease resistance protein At1g63360"/>
    <property type="match status" value="1"/>
</dbReference>
<accession>B9G0V4</accession>
<comment type="similarity">
    <text evidence="1">Belongs to the disease resistance NB-LRR family.</text>
</comment>
<keyword evidence="4" id="KW-0547">Nucleotide-binding</keyword>
<keyword evidence="3" id="KW-0677">Repeat</keyword>
<reference evidence="12" key="1">
    <citation type="journal article" date="2005" name="PLoS Biol.">
        <title>The genomes of Oryza sativa: a history of duplications.</title>
        <authorList>
            <person name="Yu J."/>
            <person name="Wang J."/>
            <person name="Lin W."/>
            <person name="Li S."/>
            <person name="Li H."/>
            <person name="Zhou J."/>
            <person name="Ni P."/>
            <person name="Dong W."/>
            <person name="Hu S."/>
            <person name="Zeng C."/>
            <person name="Zhang J."/>
            <person name="Zhang Y."/>
            <person name="Li R."/>
            <person name="Xu Z."/>
            <person name="Li S."/>
            <person name="Li X."/>
            <person name="Zheng H."/>
            <person name="Cong L."/>
            <person name="Lin L."/>
            <person name="Yin J."/>
            <person name="Geng J."/>
            <person name="Li G."/>
            <person name="Shi J."/>
            <person name="Liu J."/>
            <person name="Lv H."/>
            <person name="Li J."/>
            <person name="Wang J."/>
            <person name="Deng Y."/>
            <person name="Ran L."/>
            <person name="Shi X."/>
            <person name="Wang X."/>
            <person name="Wu Q."/>
            <person name="Li C."/>
            <person name="Ren X."/>
            <person name="Wang J."/>
            <person name="Wang X."/>
            <person name="Li D."/>
            <person name="Liu D."/>
            <person name="Zhang X."/>
            <person name="Ji Z."/>
            <person name="Zhao W."/>
            <person name="Sun Y."/>
            <person name="Zhang Z."/>
            <person name="Bao J."/>
            <person name="Han Y."/>
            <person name="Dong L."/>
            <person name="Ji J."/>
            <person name="Chen P."/>
            <person name="Wu S."/>
            <person name="Liu J."/>
            <person name="Xiao Y."/>
            <person name="Bu D."/>
            <person name="Tan J."/>
            <person name="Yang L."/>
            <person name="Ye C."/>
            <person name="Zhang J."/>
            <person name="Xu J."/>
            <person name="Zhou Y."/>
            <person name="Yu Y."/>
            <person name="Zhang B."/>
            <person name="Zhuang S."/>
            <person name="Wei H."/>
            <person name="Liu B."/>
            <person name="Lei M."/>
            <person name="Yu H."/>
            <person name="Li Y."/>
            <person name="Xu H."/>
            <person name="Wei S."/>
            <person name="He X."/>
            <person name="Fang L."/>
            <person name="Zhang Z."/>
            <person name="Zhang Y."/>
            <person name="Huang X."/>
            <person name="Su Z."/>
            <person name="Tong W."/>
            <person name="Li J."/>
            <person name="Tong Z."/>
            <person name="Li S."/>
            <person name="Ye J."/>
            <person name="Wang L."/>
            <person name="Fang L."/>
            <person name="Lei T."/>
            <person name="Chen C."/>
            <person name="Chen H."/>
            <person name="Xu Z."/>
            <person name="Li H."/>
            <person name="Huang H."/>
            <person name="Zhang F."/>
            <person name="Xu H."/>
            <person name="Li N."/>
            <person name="Zhao C."/>
            <person name="Li S."/>
            <person name="Dong L."/>
            <person name="Huang Y."/>
            <person name="Li L."/>
            <person name="Xi Y."/>
            <person name="Qi Q."/>
            <person name="Li W."/>
            <person name="Zhang B."/>
            <person name="Hu W."/>
            <person name="Zhang Y."/>
            <person name="Tian X."/>
            <person name="Jiao Y."/>
            <person name="Liang X."/>
            <person name="Jin J."/>
            <person name="Gao L."/>
            <person name="Zheng W."/>
            <person name="Hao B."/>
            <person name="Liu S."/>
            <person name="Wang W."/>
            <person name="Yuan L."/>
            <person name="Cao M."/>
            <person name="McDermott J."/>
            <person name="Samudrala R."/>
            <person name="Wang J."/>
            <person name="Wong G.K."/>
            <person name="Yang H."/>
        </authorList>
    </citation>
    <scope>NUCLEOTIDE SEQUENCE [LARGE SCALE GENOMIC DNA]</scope>
</reference>
<dbReference type="GO" id="GO:0002758">
    <property type="term" value="P:innate immune response-activating signaling pathway"/>
    <property type="evidence" value="ECO:0007669"/>
    <property type="project" value="UniProtKB-ARBA"/>
</dbReference>
<feature type="domain" description="Disease resistance R13L4/SHOC-2-like LRR" evidence="11">
    <location>
        <begin position="702"/>
        <end position="1071"/>
    </location>
</feature>
<dbReference type="InterPro" id="IPR055414">
    <property type="entry name" value="LRR_R13L4/SHOC2-like"/>
</dbReference>